<evidence type="ECO:0000313" key="4">
    <source>
        <dbReference type="EMBL" id="MBK1791425.1"/>
    </source>
</evidence>
<evidence type="ECO:0000256" key="1">
    <source>
        <dbReference type="SAM" id="MobiDB-lite"/>
    </source>
</evidence>
<dbReference type="AlphaFoldDB" id="A0A8J7SLJ7"/>
<gene>
    <name evidence="4" type="ORF">JIN82_09705</name>
</gene>
<evidence type="ECO:0000313" key="5">
    <source>
        <dbReference type="Proteomes" id="UP000624703"/>
    </source>
</evidence>
<feature type="region of interest" description="Disordered" evidence="1">
    <location>
        <begin position="169"/>
        <end position="193"/>
    </location>
</feature>
<protein>
    <submittedName>
        <fullName evidence="4">Thioredoxin family protein</fullName>
    </submittedName>
</protein>
<accession>A0A8J7SLJ7</accession>
<dbReference type="SUPFAM" id="SSF52833">
    <property type="entry name" value="Thioredoxin-like"/>
    <property type="match status" value="1"/>
</dbReference>
<evidence type="ECO:0000259" key="3">
    <source>
        <dbReference type="Pfam" id="PF00085"/>
    </source>
</evidence>
<dbReference type="CDD" id="cd02947">
    <property type="entry name" value="TRX_family"/>
    <property type="match status" value="1"/>
</dbReference>
<dbReference type="Proteomes" id="UP000624703">
    <property type="component" value="Unassembled WGS sequence"/>
</dbReference>
<dbReference type="InterPro" id="IPR036249">
    <property type="entry name" value="Thioredoxin-like_sf"/>
</dbReference>
<reference evidence="4" key="1">
    <citation type="submission" date="2021-01" db="EMBL/GenBank/DDBJ databases">
        <title>Modified the classification status of verrucomicrobia.</title>
        <authorList>
            <person name="Feng X."/>
        </authorList>
    </citation>
    <scope>NUCLEOTIDE SEQUENCE</scope>
    <source>
        <strain evidence="4">_KCTC 22039</strain>
    </source>
</reference>
<dbReference type="PROSITE" id="PS51257">
    <property type="entry name" value="PROKAR_LIPOPROTEIN"/>
    <property type="match status" value="1"/>
</dbReference>
<dbReference type="Pfam" id="PF00085">
    <property type="entry name" value="Thioredoxin"/>
    <property type="match status" value="1"/>
</dbReference>
<keyword evidence="5" id="KW-1185">Reference proteome</keyword>
<dbReference type="EMBL" id="JAENIM010000039">
    <property type="protein sequence ID" value="MBK1791425.1"/>
    <property type="molecule type" value="Genomic_DNA"/>
</dbReference>
<dbReference type="InterPro" id="IPR013766">
    <property type="entry name" value="Thioredoxin_domain"/>
</dbReference>
<comment type="caution">
    <text evidence="4">The sequence shown here is derived from an EMBL/GenBank/DDBJ whole genome shotgun (WGS) entry which is preliminary data.</text>
</comment>
<name>A0A8J7SLJ7_9BACT</name>
<proteinExistence type="predicted"/>
<evidence type="ECO:0000256" key="2">
    <source>
        <dbReference type="SAM" id="SignalP"/>
    </source>
</evidence>
<organism evidence="4 5">
    <name type="scientific">Persicirhabdus sediminis</name>
    <dbReference type="NCBI Taxonomy" id="454144"/>
    <lineage>
        <taxon>Bacteria</taxon>
        <taxon>Pseudomonadati</taxon>
        <taxon>Verrucomicrobiota</taxon>
        <taxon>Verrucomicrobiia</taxon>
        <taxon>Verrucomicrobiales</taxon>
        <taxon>Verrucomicrobiaceae</taxon>
        <taxon>Persicirhabdus</taxon>
    </lineage>
</organism>
<feature type="chain" id="PRO_5035196430" evidence="2">
    <location>
        <begin position="21"/>
        <end position="193"/>
    </location>
</feature>
<dbReference type="Gene3D" id="3.40.30.10">
    <property type="entry name" value="Glutaredoxin"/>
    <property type="match status" value="1"/>
</dbReference>
<sequence>MKMSKVIQCSFRLSVASAIALSLSSCDDIKSAVSSSLIKAQEVSKAIANGSESNVDSVSEEGFRDLVREEERLILIYFYSEASPAYKDLNKEIETTAEKLGSSVHVVKARYEENKEWAVKEGFQQAPVIKVYNKGKEIHSHVGPVTYDQLRSKVRELSPDMLSFFWDDEASPEEPPTIQTLDTNWLPPGVTRE</sequence>
<feature type="domain" description="Thioredoxin" evidence="3">
    <location>
        <begin position="56"/>
        <end position="155"/>
    </location>
</feature>
<keyword evidence="2" id="KW-0732">Signal</keyword>
<feature type="signal peptide" evidence="2">
    <location>
        <begin position="1"/>
        <end position="20"/>
    </location>
</feature>